<dbReference type="Pfam" id="PF17921">
    <property type="entry name" value="Integrase_H2C2"/>
    <property type="match status" value="1"/>
</dbReference>
<organism evidence="3">
    <name type="scientific">Sorghum bicolor</name>
    <name type="common">Sorghum</name>
    <name type="synonym">Sorghum vulgare</name>
    <dbReference type="NCBI Taxonomy" id="4558"/>
    <lineage>
        <taxon>Eukaryota</taxon>
        <taxon>Viridiplantae</taxon>
        <taxon>Streptophyta</taxon>
        <taxon>Embryophyta</taxon>
        <taxon>Tracheophyta</taxon>
        <taxon>Spermatophyta</taxon>
        <taxon>Magnoliopsida</taxon>
        <taxon>Liliopsida</taxon>
        <taxon>Poales</taxon>
        <taxon>Poaceae</taxon>
        <taxon>PACMAD clade</taxon>
        <taxon>Panicoideae</taxon>
        <taxon>Andropogonodae</taxon>
        <taxon>Andropogoneae</taxon>
        <taxon>Sorghinae</taxon>
        <taxon>Sorghum</taxon>
    </lineage>
</organism>
<reference evidence="3" key="4">
    <citation type="journal article" date="2004" name="Genome Res.">
        <title>Gene loss and movement in the maize genome.</title>
        <authorList>
            <person name="Lai J."/>
            <person name="Ma J."/>
            <person name="Swigonova Z."/>
            <person name="Ramakrishna W."/>
            <person name="Linton E."/>
            <person name="Llaca V."/>
            <person name="Tanyolac B."/>
            <person name="Park Y.J."/>
            <person name="Jeong O.Y."/>
            <person name="Bennetzen J.L."/>
            <person name="Messing J."/>
        </authorList>
    </citation>
    <scope>NUCLEOTIDE SEQUENCE</scope>
</reference>
<dbReference type="PANTHER" id="PTHR48475:SF2">
    <property type="entry name" value="RIBONUCLEASE H"/>
    <property type="match status" value="1"/>
</dbReference>
<dbReference type="GO" id="GO:0003676">
    <property type="term" value="F:nucleic acid binding"/>
    <property type="evidence" value="ECO:0007669"/>
    <property type="project" value="InterPro"/>
</dbReference>
<dbReference type="AlphaFoldDB" id="Q8W0U5"/>
<proteinExistence type="predicted"/>
<sequence>MDAYCKAVRRLEEKFDGLELNHVSRKYNEAADALAKMASERATVPSDVFVSDLYKPSVDYKGDRGSDELPNEPSSDPRDSAALEQEAMDIEPEPPVSDDSPDWCYPLLQRLVDSTLPPDLAEARRVARRAKTFVLLDGEMYKRSASGVLMRCIPRQEGIKLLQDVHSGACGHHTAPRTLVGNAFRQGFYWPTPVADATEIVRTCEGCQFYARQIHLPAQALQTIPITWPFAVWGLDLFTERKFLQFCDRHHIRVDWAAVAHPKTNGQVERANGMILQGLKPRIFNRLNKFGKRWLKELPAMVWSLRTSRS</sequence>
<name>Q8W0U5_SORBI</name>
<accession>Q8W0U5</accession>
<evidence type="ECO:0000256" key="1">
    <source>
        <dbReference type="SAM" id="MobiDB-lite"/>
    </source>
</evidence>
<dbReference type="InterPro" id="IPR012337">
    <property type="entry name" value="RNaseH-like_sf"/>
</dbReference>
<dbReference type="Gene3D" id="1.10.340.70">
    <property type="match status" value="1"/>
</dbReference>
<evidence type="ECO:0000259" key="2">
    <source>
        <dbReference type="Pfam" id="PF17921"/>
    </source>
</evidence>
<dbReference type="InterPro" id="IPR036397">
    <property type="entry name" value="RNaseH_sf"/>
</dbReference>
<protein>
    <submittedName>
        <fullName evidence="3">Putative GAG-POL</fullName>
    </submittedName>
</protein>
<dbReference type="Gene3D" id="3.30.420.10">
    <property type="entry name" value="Ribonuclease H-like superfamily/Ribonuclease H"/>
    <property type="match status" value="2"/>
</dbReference>
<dbReference type="EMBL" id="AF466199">
    <property type="protein sequence ID" value="AAL68846.1"/>
    <property type="molecule type" value="Genomic_DNA"/>
</dbReference>
<dbReference type="SUPFAM" id="SSF53098">
    <property type="entry name" value="Ribonuclease H-like"/>
    <property type="match status" value="1"/>
</dbReference>
<reference evidence="3" key="2">
    <citation type="submission" date="2002-01" db="EMBL/GenBank/DDBJ databases">
        <authorList>
            <person name="Llaca V."/>
            <person name="Young S."/>
            <person name="Kovchok S."/>
            <person name="Messing J."/>
        </authorList>
    </citation>
    <scope>NUCLEOTIDE SEQUENCE</scope>
</reference>
<dbReference type="InterPro" id="IPR041588">
    <property type="entry name" value="Integrase_H2C2"/>
</dbReference>
<reference evidence="3" key="3">
    <citation type="journal article" date="2004" name="Genome Res.">
        <title>Close split of sorghum and maize genome progenitors.</title>
        <authorList>
            <person name="Swigonova Z."/>
            <person name="Lai J."/>
            <person name="Ma J."/>
            <person name="Ramakrishna W."/>
            <person name="Llaca V."/>
            <person name="Bennetzen J.L."/>
            <person name="Messing J."/>
        </authorList>
    </citation>
    <scope>NUCLEOTIDE SEQUENCE</scope>
</reference>
<feature type="domain" description="Integrase zinc-binding" evidence="2">
    <location>
        <begin position="154"/>
        <end position="209"/>
    </location>
</feature>
<feature type="region of interest" description="Disordered" evidence="1">
    <location>
        <begin position="59"/>
        <end position="81"/>
    </location>
</feature>
<evidence type="ECO:0000313" key="3">
    <source>
        <dbReference type="EMBL" id="AAL68846.1"/>
    </source>
</evidence>
<reference evidence="3" key="1">
    <citation type="submission" date="2002-01" db="EMBL/GenBank/DDBJ databases">
        <authorList>
            <person name="Park Y.-J."/>
            <person name="Ramakrishna W."/>
            <person name="SanMiguel P."/>
            <person name="Emberton J."/>
            <person name="Bennetzen J."/>
        </authorList>
    </citation>
    <scope>NUCLEOTIDE SEQUENCE</scope>
</reference>
<dbReference type="PANTHER" id="PTHR48475">
    <property type="entry name" value="RIBONUCLEASE H"/>
    <property type="match status" value="1"/>
</dbReference>
<gene>
    <name evidence="3" type="primary">SB35P03.11</name>
</gene>